<dbReference type="PIRSF" id="PIRSF002155">
    <property type="entry name" value="Ribosomal_L1"/>
    <property type="match status" value="1"/>
</dbReference>
<comment type="subunit">
    <text evidence="9">Part of the 50S ribosomal subunit.</text>
</comment>
<dbReference type="GO" id="GO:0000049">
    <property type="term" value="F:tRNA binding"/>
    <property type="evidence" value="ECO:0007669"/>
    <property type="project" value="UniProtKB-KW"/>
</dbReference>
<evidence type="ECO:0000256" key="8">
    <source>
        <dbReference type="ARBA" id="ARBA00035241"/>
    </source>
</evidence>
<comment type="function">
    <text evidence="9">Binds directly to 23S rRNA. The L1 stalk is quite mobile in the ribosome, and is involved in E site tRNA release.</text>
</comment>
<dbReference type="InterPro" id="IPR005878">
    <property type="entry name" value="Ribosom_uL1_bac-type"/>
</dbReference>
<sequence>MGKRGKRYLLAKKKIDKNKSYEPLEAIKLVKETSDSRFEESVETAISLNIKPKEKGERVRGTVILPQGTGKKVKILVFAKGDKAREAEKTGADYVGTEETVKKIEEGWLDFDAVVSTPEMMKIVAKLGRILGPRGLMPSPKIGTVNDDPASVIEELKKGKVEYRNDATGVIHVLLGKVSFSKEALWDNLKVLLTSLVKDRPPTVKGRYIKGVSLCSTMGPGVKVNVEKTLEML</sequence>
<dbReference type="SUPFAM" id="SSF56808">
    <property type="entry name" value="Ribosomal protein L1"/>
    <property type="match status" value="1"/>
</dbReference>
<keyword evidence="3 9" id="KW-0699">rRNA-binding</keyword>
<proteinExistence type="inferred from homology"/>
<evidence type="ECO:0000313" key="11">
    <source>
        <dbReference type="EMBL" id="TET08134.1"/>
    </source>
</evidence>
<dbReference type="GO" id="GO:0015934">
    <property type="term" value="C:large ribosomal subunit"/>
    <property type="evidence" value="ECO:0007669"/>
    <property type="project" value="InterPro"/>
</dbReference>
<dbReference type="Proteomes" id="UP000316360">
    <property type="component" value="Unassembled WGS sequence"/>
</dbReference>
<accession>A0A523RQW5</accession>
<evidence type="ECO:0000256" key="6">
    <source>
        <dbReference type="ARBA" id="ARBA00022980"/>
    </source>
</evidence>
<keyword evidence="9" id="KW-0820">tRNA-binding</keyword>
<dbReference type="InterPro" id="IPR028364">
    <property type="entry name" value="Ribosomal_uL1/biogenesis"/>
</dbReference>
<dbReference type="GO" id="GO:0006417">
    <property type="term" value="P:regulation of translation"/>
    <property type="evidence" value="ECO:0007669"/>
    <property type="project" value="UniProtKB-KW"/>
</dbReference>
<keyword evidence="5 9" id="KW-0694">RNA-binding</keyword>
<dbReference type="Gene3D" id="3.30.190.20">
    <property type="match status" value="1"/>
</dbReference>
<dbReference type="EMBL" id="SOKJ01000378">
    <property type="protein sequence ID" value="TET08134.1"/>
    <property type="molecule type" value="Genomic_DNA"/>
</dbReference>
<dbReference type="GO" id="GO:0006412">
    <property type="term" value="P:translation"/>
    <property type="evidence" value="ECO:0007669"/>
    <property type="project" value="UniProtKB-UniRule"/>
</dbReference>
<dbReference type="PROSITE" id="PS01199">
    <property type="entry name" value="RIBOSOMAL_L1"/>
    <property type="match status" value="1"/>
</dbReference>
<keyword evidence="2 9" id="KW-0678">Repressor</keyword>
<keyword evidence="6 9" id="KW-0689">Ribosomal protein</keyword>
<evidence type="ECO:0000256" key="3">
    <source>
        <dbReference type="ARBA" id="ARBA00022730"/>
    </source>
</evidence>
<comment type="similarity">
    <text evidence="1 9 10">Belongs to the universal ribosomal protein uL1 family.</text>
</comment>
<keyword evidence="7 9" id="KW-0687">Ribonucleoprotein</keyword>
<protein>
    <recommendedName>
        <fullName evidence="8 9">Large ribosomal subunit protein uL1</fullName>
    </recommendedName>
</protein>
<dbReference type="AlphaFoldDB" id="A0A523RQW5"/>
<dbReference type="Gene3D" id="3.40.50.790">
    <property type="match status" value="1"/>
</dbReference>
<dbReference type="InterPro" id="IPR023674">
    <property type="entry name" value="Ribosomal_uL1-like"/>
</dbReference>
<gene>
    <name evidence="9" type="primary">rplA</name>
    <name evidence="11" type="ORF">E3J84_06560</name>
</gene>
<evidence type="ECO:0000256" key="5">
    <source>
        <dbReference type="ARBA" id="ARBA00022884"/>
    </source>
</evidence>
<dbReference type="PANTHER" id="PTHR36427">
    <property type="entry name" value="54S RIBOSOMAL PROTEIN L1, MITOCHONDRIAL"/>
    <property type="match status" value="1"/>
</dbReference>
<dbReference type="GO" id="GO:0019843">
    <property type="term" value="F:rRNA binding"/>
    <property type="evidence" value="ECO:0007669"/>
    <property type="project" value="UniProtKB-UniRule"/>
</dbReference>
<dbReference type="InterPro" id="IPR016095">
    <property type="entry name" value="Ribosomal_uL1_3-a/b-sand"/>
</dbReference>
<dbReference type="CDD" id="cd00403">
    <property type="entry name" value="Ribosomal_L1"/>
    <property type="match status" value="1"/>
</dbReference>
<dbReference type="Pfam" id="PF00687">
    <property type="entry name" value="Ribosomal_L1"/>
    <property type="match status" value="1"/>
</dbReference>
<organism evidence="11 12">
    <name type="scientific">Aerophobetes bacterium</name>
    <dbReference type="NCBI Taxonomy" id="2030807"/>
    <lineage>
        <taxon>Bacteria</taxon>
        <taxon>Candidatus Aerophobota</taxon>
    </lineage>
</organism>
<evidence type="ECO:0000256" key="1">
    <source>
        <dbReference type="ARBA" id="ARBA00010531"/>
    </source>
</evidence>
<evidence type="ECO:0000256" key="9">
    <source>
        <dbReference type="HAMAP-Rule" id="MF_01318"/>
    </source>
</evidence>
<comment type="caution">
    <text evidence="11">The sequence shown here is derived from an EMBL/GenBank/DDBJ whole genome shotgun (WGS) entry which is preliminary data.</text>
</comment>
<evidence type="ECO:0000256" key="4">
    <source>
        <dbReference type="ARBA" id="ARBA00022845"/>
    </source>
</evidence>
<dbReference type="InterPro" id="IPR023673">
    <property type="entry name" value="Ribosomal_uL1_CS"/>
</dbReference>
<dbReference type="PANTHER" id="PTHR36427:SF3">
    <property type="entry name" value="LARGE RIBOSOMAL SUBUNIT PROTEIN UL1M"/>
    <property type="match status" value="1"/>
</dbReference>
<name>A0A523RQW5_UNCAE</name>
<evidence type="ECO:0000256" key="10">
    <source>
        <dbReference type="RuleBase" id="RU000659"/>
    </source>
</evidence>
<evidence type="ECO:0000313" key="12">
    <source>
        <dbReference type="Proteomes" id="UP000316360"/>
    </source>
</evidence>
<dbReference type="NCBIfam" id="TIGR01169">
    <property type="entry name" value="rplA_bact"/>
    <property type="match status" value="1"/>
</dbReference>
<evidence type="ECO:0000256" key="2">
    <source>
        <dbReference type="ARBA" id="ARBA00022491"/>
    </source>
</evidence>
<comment type="function">
    <text evidence="9">Protein L1 is also a translational repressor protein, it controls the translation of the L11 operon by binding to its mRNA.</text>
</comment>
<dbReference type="GO" id="GO:0003735">
    <property type="term" value="F:structural constituent of ribosome"/>
    <property type="evidence" value="ECO:0007669"/>
    <property type="project" value="InterPro"/>
</dbReference>
<dbReference type="InterPro" id="IPR002143">
    <property type="entry name" value="Ribosomal_uL1"/>
</dbReference>
<dbReference type="FunFam" id="3.40.50.790:FF:000001">
    <property type="entry name" value="50S ribosomal protein L1"/>
    <property type="match status" value="1"/>
</dbReference>
<dbReference type="HAMAP" id="MF_01318_B">
    <property type="entry name" value="Ribosomal_uL1_B"/>
    <property type="match status" value="1"/>
</dbReference>
<evidence type="ECO:0000256" key="7">
    <source>
        <dbReference type="ARBA" id="ARBA00023274"/>
    </source>
</evidence>
<keyword evidence="4 9" id="KW-0810">Translation regulation</keyword>
<reference evidence="11 12" key="1">
    <citation type="submission" date="2019-03" db="EMBL/GenBank/DDBJ databases">
        <title>Metabolic potential of uncultured bacteria and archaea associated with petroleum seepage in deep-sea sediments.</title>
        <authorList>
            <person name="Dong X."/>
            <person name="Hubert C."/>
        </authorList>
    </citation>
    <scope>NUCLEOTIDE SEQUENCE [LARGE SCALE GENOMIC DNA]</scope>
    <source>
        <strain evidence="11">E44_bin7</strain>
    </source>
</reference>